<proteinExistence type="predicted"/>
<dbReference type="RefSeq" id="WP_073247474.1">
    <property type="nucleotide sequence ID" value="NZ_BJNP01000066.1"/>
</dbReference>
<name>A0A4Y4B3F7_9FLAO</name>
<dbReference type="Pfam" id="PF18753">
    <property type="entry name" value="Nmad2"/>
    <property type="match status" value="1"/>
</dbReference>
<dbReference type="OrthoDB" id="2080678at2"/>
<organism evidence="2 3">
    <name type="scientific">Flavobacterium flevense</name>
    <dbReference type="NCBI Taxonomy" id="983"/>
    <lineage>
        <taxon>Bacteria</taxon>
        <taxon>Pseudomonadati</taxon>
        <taxon>Bacteroidota</taxon>
        <taxon>Flavobacteriia</taxon>
        <taxon>Flavobacteriales</taxon>
        <taxon>Flavobacteriaceae</taxon>
        <taxon>Flavobacterium</taxon>
    </lineage>
</organism>
<evidence type="ECO:0000313" key="3">
    <source>
        <dbReference type="Proteomes" id="UP000316775"/>
    </source>
</evidence>
<comment type="caution">
    <text evidence="2">The sequence shown here is derived from an EMBL/GenBank/DDBJ whole genome shotgun (WGS) entry which is preliminary data.</text>
</comment>
<dbReference type="Proteomes" id="UP000316775">
    <property type="component" value="Unassembled WGS sequence"/>
</dbReference>
<dbReference type="STRING" id="983.SAMN05443543_1205"/>
<dbReference type="EMBL" id="BJNP01000066">
    <property type="protein sequence ID" value="GEC73770.1"/>
    <property type="molecule type" value="Genomic_DNA"/>
</dbReference>
<evidence type="ECO:0000313" key="2">
    <source>
        <dbReference type="EMBL" id="GEC73770.1"/>
    </source>
</evidence>
<sequence length="207" mass="24096">MSIYAYKITRDYGFAPNPFGEYCTLACCKPHLRRKASVGDWIIGTGAVENGLLYHIIFLMKVTEKITFQEYWENPRFKNKKPVINGSLKQLHGDNIYSKDKNNDWHQLDSHHSDYEGKLNEKNKKQDLSGKYVLISTEFSYFGNKAWRVPSKYSDLCPSNNIRDRDYKTIINEDLAIELINGILKDFGSGLNGTPIHWKEYEQQKLF</sequence>
<keyword evidence="3" id="KW-1185">Reference proteome</keyword>
<evidence type="ECO:0000259" key="1">
    <source>
        <dbReference type="Pfam" id="PF18753"/>
    </source>
</evidence>
<dbReference type="AlphaFoldDB" id="A0A4Y4B3F7"/>
<protein>
    <recommendedName>
        <fullName evidence="1">Nucleotide modification associated domain-containing protein</fullName>
    </recommendedName>
</protein>
<dbReference type="InterPro" id="IPR041180">
    <property type="entry name" value="Nmad2"/>
</dbReference>
<feature type="domain" description="Nucleotide modification associated" evidence="1">
    <location>
        <begin position="2"/>
        <end position="200"/>
    </location>
</feature>
<gene>
    <name evidence="2" type="ORF">FFL01_33090</name>
</gene>
<reference evidence="2 3" key="1">
    <citation type="submission" date="2019-06" db="EMBL/GenBank/DDBJ databases">
        <title>Whole genome shotgun sequence of Flavobacterium flevense NBRC 14960.</title>
        <authorList>
            <person name="Hosoyama A."/>
            <person name="Uohara A."/>
            <person name="Ohji S."/>
            <person name="Ichikawa N."/>
        </authorList>
    </citation>
    <scope>NUCLEOTIDE SEQUENCE [LARGE SCALE GENOMIC DNA]</scope>
    <source>
        <strain evidence="2 3">NBRC 14960</strain>
    </source>
</reference>
<accession>A0A4Y4B3F7</accession>